<dbReference type="InterPro" id="IPR036097">
    <property type="entry name" value="HisK_dim/P_sf"/>
</dbReference>
<dbReference type="CDD" id="cd00075">
    <property type="entry name" value="HATPase"/>
    <property type="match status" value="1"/>
</dbReference>
<keyword evidence="14" id="KW-1133">Transmembrane helix</keyword>
<dbReference type="SMART" id="SM00448">
    <property type="entry name" value="REC"/>
    <property type="match status" value="1"/>
</dbReference>
<dbReference type="SMART" id="SM00388">
    <property type="entry name" value="HisKA"/>
    <property type="match status" value="1"/>
</dbReference>
<comment type="subcellular location">
    <subcellularLocation>
        <location evidence="2">Cell membrane</location>
        <topology evidence="2">Multi-pass membrane protein</topology>
    </subcellularLocation>
</comment>
<keyword evidence="19" id="KW-1185">Reference proteome</keyword>
<evidence type="ECO:0000256" key="5">
    <source>
        <dbReference type="ARBA" id="ARBA00022553"/>
    </source>
</evidence>
<dbReference type="PANTHER" id="PTHR43547">
    <property type="entry name" value="TWO-COMPONENT HISTIDINE KINASE"/>
    <property type="match status" value="1"/>
</dbReference>
<evidence type="ECO:0000256" key="7">
    <source>
        <dbReference type="ARBA" id="ARBA00022741"/>
    </source>
</evidence>
<feature type="domain" description="HAMP" evidence="17">
    <location>
        <begin position="209"/>
        <end position="262"/>
    </location>
</feature>
<keyword evidence="7" id="KW-0547">Nucleotide-binding</keyword>
<sequence length="956" mass="109547">MVINKSFSKQFLWLIGTFFILFVVGMSTLLGYESYIANVYQQKNALLEQKEASVRNIDDGFEQAILQSRGYVAFSNKSMLNEALEQDRKIELEMERLQKLISSQKDLLFMNEVSAFHTYYFRSLLPNGIRTFEEKGLEDLQKLVSTQQSSIQIADFRAYVKEYSFGIDKELESNFNMLVQKLNYSQWFFVGYLLLVLGGLFYMARVMVRRIGQPLQQLAETAEEIASGKHVSLPETNGRLDEVGVLTNAFSQMVKALQTNEEEVMAQNEELIAQQDELQSQQDELQHALTIMQQREFELESRNEFTYSLADTLDQQKLLQSVVTSMAEVLKAHHGLVVSMKDLSIYASFGLTNNAVSQFMKSEDNGYILRAKEQRKSFTIKRLCKPSEKMYHEGDMYIHDLIIPVLSVEGEVIACMAYSRYNRAFSKNDLEMCEVLSKQVSIALEKINVYEETEHDRSLYQDILNSIHEGVQLFSQTGSILQVNTTMCELFKCPSPKEMLNHTFDQWSHKLLENVESGEELVHYMRSVLQGKSETGTTFTYKMHLNKKRRVMKVYSEEVYRNNQKYGFVFVHRDITKEYEVDEMKSEFVSTVSHELRTPLASVLGFTELMINKELKPERQKKYLTTIYQEAKRLTSLINDFLDVQRMEAGKQTYEKKYEDVLPIIKEVIQSHQVHASSHTVDLVTKVDHTVVLGDRDKLIQVFNNLISNAVKYSPDGGRVTILVYKQERNLCIDIKDEGIGIPKDSINQLFTKFYRVDNSDMRKIGGTGLGLAIVKEIVKAHDGDITVQSEVKKGSTFTVTLPLAEQLLKEEIIEVDGDCYANVVIVEDDQSLATLLQVELKESGFSVQYFSNGEDALSFIEASPPQAIVLDIMLKEDEIDGWKILERVKQNKELATIPIFISSALDEREKGLALGAHHYLVKPYQPSRLSKVILQTLLNKQEQSGQIMIPEDQDL</sequence>
<dbReference type="CDD" id="cd17574">
    <property type="entry name" value="REC_OmpR"/>
    <property type="match status" value="1"/>
</dbReference>
<dbReference type="SUPFAM" id="SSF158472">
    <property type="entry name" value="HAMP domain-like"/>
    <property type="match status" value="1"/>
</dbReference>
<feature type="transmembrane region" description="Helical" evidence="14">
    <location>
        <begin position="184"/>
        <end position="204"/>
    </location>
</feature>
<feature type="modified residue" description="4-aspartylphosphate" evidence="12">
    <location>
        <position position="872"/>
    </location>
</feature>
<evidence type="ECO:0000256" key="2">
    <source>
        <dbReference type="ARBA" id="ARBA00004651"/>
    </source>
</evidence>
<dbReference type="InterPro" id="IPR005467">
    <property type="entry name" value="His_kinase_dom"/>
</dbReference>
<dbReference type="InterPro" id="IPR003660">
    <property type="entry name" value="HAMP_dom"/>
</dbReference>
<dbReference type="InterPro" id="IPR003018">
    <property type="entry name" value="GAF"/>
</dbReference>
<evidence type="ECO:0000256" key="11">
    <source>
        <dbReference type="ARBA" id="ARBA00023136"/>
    </source>
</evidence>
<dbReference type="SUPFAM" id="SSF55781">
    <property type="entry name" value="GAF domain-like"/>
    <property type="match status" value="1"/>
</dbReference>
<dbReference type="Pfam" id="PF00072">
    <property type="entry name" value="Response_reg"/>
    <property type="match status" value="1"/>
</dbReference>
<dbReference type="SMART" id="SM00387">
    <property type="entry name" value="HATPase_c"/>
    <property type="match status" value="1"/>
</dbReference>
<organism evidence="18 19">
    <name type="scientific">Priestia iocasae</name>
    <dbReference type="NCBI Taxonomy" id="2291674"/>
    <lineage>
        <taxon>Bacteria</taxon>
        <taxon>Bacillati</taxon>
        <taxon>Bacillota</taxon>
        <taxon>Bacilli</taxon>
        <taxon>Bacillales</taxon>
        <taxon>Bacillaceae</taxon>
        <taxon>Priestia</taxon>
    </lineage>
</organism>
<gene>
    <name evidence="18" type="ORF">JOC83_001313</name>
</gene>
<name>A0ABS2QSR5_9BACI</name>
<dbReference type="Gene3D" id="3.30.450.40">
    <property type="match status" value="1"/>
</dbReference>
<dbReference type="Pfam" id="PF00672">
    <property type="entry name" value="HAMP"/>
    <property type="match status" value="1"/>
</dbReference>
<keyword evidence="10" id="KW-0902">Two-component regulatory system</keyword>
<dbReference type="SUPFAM" id="SSF47384">
    <property type="entry name" value="Homodimeric domain of signal transducing histidine kinase"/>
    <property type="match status" value="1"/>
</dbReference>
<evidence type="ECO:0000256" key="10">
    <source>
        <dbReference type="ARBA" id="ARBA00023012"/>
    </source>
</evidence>
<dbReference type="InterPro" id="IPR003661">
    <property type="entry name" value="HisK_dim/P_dom"/>
</dbReference>
<accession>A0ABS2QSR5</accession>
<keyword evidence="14" id="KW-0812">Transmembrane</keyword>
<dbReference type="Gene3D" id="3.30.565.10">
    <property type="entry name" value="Histidine kinase-like ATPase, C-terminal domain"/>
    <property type="match status" value="1"/>
</dbReference>
<dbReference type="NCBIfam" id="TIGR00229">
    <property type="entry name" value="sensory_box"/>
    <property type="match status" value="1"/>
</dbReference>
<dbReference type="InterPro" id="IPR011006">
    <property type="entry name" value="CheY-like_superfamily"/>
</dbReference>
<dbReference type="InterPro" id="IPR036890">
    <property type="entry name" value="HATPase_C_sf"/>
</dbReference>
<dbReference type="RefSeq" id="WP_205185559.1">
    <property type="nucleotide sequence ID" value="NZ_JAFBFC010000002.1"/>
</dbReference>
<dbReference type="PROSITE" id="PS50109">
    <property type="entry name" value="HIS_KIN"/>
    <property type="match status" value="1"/>
</dbReference>
<dbReference type="PROSITE" id="PS50110">
    <property type="entry name" value="RESPONSE_REGULATORY"/>
    <property type="match status" value="1"/>
</dbReference>
<evidence type="ECO:0000259" key="15">
    <source>
        <dbReference type="PROSITE" id="PS50109"/>
    </source>
</evidence>
<evidence type="ECO:0000256" key="6">
    <source>
        <dbReference type="ARBA" id="ARBA00022679"/>
    </source>
</evidence>
<dbReference type="InterPro" id="IPR029016">
    <property type="entry name" value="GAF-like_dom_sf"/>
</dbReference>
<dbReference type="Pfam" id="PF02518">
    <property type="entry name" value="HATPase_c"/>
    <property type="match status" value="1"/>
</dbReference>
<dbReference type="Gene3D" id="3.40.50.2300">
    <property type="match status" value="1"/>
</dbReference>
<dbReference type="SUPFAM" id="SSF52172">
    <property type="entry name" value="CheY-like"/>
    <property type="match status" value="1"/>
</dbReference>
<dbReference type="SMART" id="SM00304">
    <property type="entry name" value="HAMP"/>
    <property type="match status" value="1"/>
</dbReference>
<feature type="domain" description="Histidine kinase" evidence="15">
    <location>
        <begin position="591"/>
        <end position="806"/>
    </location>
</feature>
<dbReference type="CDD" id="cd00082">
    <property type="entry name" value="HisKA"/>
    <property type="match status" value="1"/>
</dbReference>
<dbReference type="InterPro" id="IPR001789">
    <property type="entry name" value="Sig_transdc_resp-reg_receiver"/>
</dbReference>
<dbReference type="InterPro" id="IPR003594">
    <property type="entry name" value="HATPase_dom"/>
</dbReference>
<feature type="coiled-coil region" evidence="13">
    <location>
        <begin position="254"/>
        <end position="295"/>
    </location>
</feature>
<keyword evidence="13" id="KW-0175">Coiled coil</keyword>
<dbReference type="PROSITE" id="PS50885">
    <property type="entry name" value="HAMP"/>
    <property type="match status" value="1"/>
</dbReference>
<evidence type="ECO:0000256" key="3">
    <source>
        <dbReference type="ARBA" id="ARBA00012438"/>
    </source>
</evidence>
<evidence type="ECO:0000256" key="4">
    <source>
        <dbReference type="ARBA" id="ARBA00022475"/>
    </source>
</evidence>
<feature type="domain" description="Response regulatory" evidence="16">
    <location>
        <begin position="823"/>
        <end position="938"/>
    </location>
</feature>
<keyword evidence="9" id="KW-0067">ATP-binding</keyword>
<dbReference type="Gene3D" id="3.30.450.20">
    <property type="entry name" value="PAS domain"/>
    <property type="match status" value="1"/>
</dbReference>
<feature type="transmembrane region" description="Helical" evidence="14">
    <location>
        <begin position="12"/>
        <end position="32"/>
    </location>
</feature>
<evidence type="ECO:0000259" key="17">
    <source>
        <dbReference type="PROSITE" id="PS50885"/>
    </source>
</evidence>
<evidence type="ECO:0000256" key="12">
    <source>
        <dbReference type="PROSITE-ProRule" id="PRU00169"/>
    </source>
</evidence>
<keyword evidence="5 12" id="KW-0597">Phosphoprotein</keyword>
<dbReference type="Proteomes" id="UP000809829">
    <property type="component" value="Unassembled WGS sequence"/>
</dbReference>
<evidence type="ECO:0000256" key="13">
    <source>
        <dbReference type="SAM" id="Coils"/>
    </source>
</evidence>
<comment type="catalytic activity">
    <reaction evidence="1">
        <text>ATP + protein L-histidine = ADP + protein N-phospho-L-histidine.</text>
        <dbReference type="EC" id="2.7.13.3"/>
    </reaction>
</comment>
<evidence type="ECO:0000256" key="9">
    <source>
        <dbReference type="ARBA" id="ARBA00022840"/>
    </source>
</evidence>
<evidence type="ECO:0000313" key="19">
    <source>
        <dbReference type="Proteomes" id="UP000809829"/>
    </source>
</evidence>
<dbReference type="Gene3D" id="1.10.287.130">
    <property type="match status" value="1"/>
</dbReference>
<dbReference type="EC" id="2.7.13.3" evidence="3"/>
<reference evidence="18 19" key="1">
    <citation type="submission" date="2021-01" db="EMBL/GenBank/DDBJ databases">
        <title>Genomic Encyclopedia of Type Strains, Phase IV (KMG-IV): sequencing the most valuable type-strain genomes for metagenomic binning, comparative biology and taxonomic classification.</title>
        <authorList>
            <person name="Goeker M."/>
        </authorList>
    </citation>
    <scope>NUCLEOTIDE SEQUENCE [LARGE SCALE GENOMIC DNA]</scope>
    <source>
        <strain evidence="18 19">DSM 104297</strain>
    </source>
</reference>
<keyword evidence="6" id="KW-0808">Transferase</keyword>
<dbReference type="PANTHER" id="PTHR43547:SF2">
    <property type="entry name" value="HYBRID SIGNAL TRANSDUCTION HISTIDINE KINASE C"/>
    <property type="match status" value="1"/>
</dbReference>
<dbReference type="Gene3D" id="6.10.340.10">
    <property type="match status" value="1"/>
</dbReference>
<proteinExistence type="predicted"/>
<comment type="caution">
    <text evidence="18">The sequence shown here is derived from an EMBL/GenBank/DDBJ whole genome shotgun (WGS) entry which is preliminary data.</text>
</comment>
<keyword evidence="8" id="KW-0418">Kinase</keyword>
<protein>
    <recommendedName>
        <fullName evidence="3">histidine kinase</fullName>
        <ecNumber evidence="3">2.7.13.3</ecNumber>
    </recommendedName>
</protein>
<dbReference type="CDD" id="cd06225">
    <property type="entry name" value="HAMP"/>
    <property type="match status" value="1"/>
</dbReference>
<evidence type="ECO:0000256" key="8">
    <source>
        <dbReference type="ARBA" id="ARBA00022777"/>
    </source>
</evidence>
<evidence type="ECO:0000256" key="14">
    <source>
        <dbReference type="SAM" id="Phobius"/>
    </source>
</evidence>
<dbReference type="InterPro" id="IPR035965">
    <property type="entry name" value="PAS-like_dom_sf"/>
</dbReference>
<dbReference type="PRINTS" id="PR00344">
    <property type="entry name" value="BCTRLSENSOR"/>
</dbReference>
<dbReference type="Pfam" id="PF00512">
    <property type="entry name" value="HisKA"/>
    <property type="match status" value="1"/>
</dbReference>
<dbReference type="EMBL" id="JAFBFC010000002">
    <property type="protein sequence ID" value="MBM7702479.1"/>
    <property type="molecule type" value="Genomic_DNA"/>
</dbReference>
<dbReference type="Pfam" id="PF13185">
    <property type="entry name" value="GAF_2"/>
    <property type="match status" value="1"/>
</dbReference>
<keyword evidence="4" id="KW-1003">Cell membrane</keyword>
<dbReference type="SUPFAM" id="SSF55785">
    <property type="entry name" value="PYP-like sensor domain (PAS domain)"/>
    <property type="match status" value="1"/>
</dbReference>
<dbReference type="InterPro" id="IPR004358">
    <property type="entry name" value="Sig_transdc_His_kin-like_C"/>
</dbReference>
<evidence type="ECO:0000259" key="16">
    <source>
        <dbReference type="PROSITE" id="PS50110"/>
    </source>
</evidence>
<evidence type="ECO:0000256" key="1">
    <source>
        <dbReference type="ARBA" id="ARBA00000085"/>
    </source>
</evidence>
<keyword evidence="11 14" id="KW-0472">Membrane</keyword>
<dbReference type="SUPFAM" id="SSF55874">
    <property type="entry name" value="ATPase domain of HSP90 chaperone/DNA topoisomerase II/histidine kinase"/>
    <property type="match status" value="1"/>
</dbReference>
<dbReference type="InterPro" id="IPR000014">
    <property type="entry name" value="PAS"/>
</dbReference>
<evidence type="ECO:0000313" key="18">
    <source>
        <dbReference type="EMBL" id="MBM7702479.1"/>
    </source>
</evidence>